<evidence type="ECO:0000313" key="3">
    <source>
        <dbReference type="EMBL" id="MBS9533829.1"/>
    </source>
</evidence>
<gene>
    <name evidence="3" type="ORF">KIH27_09560</name>
</gene>
<organism evidence="3 4">
    <name type="scientific">Mycolicibacter acidiphilus</name>
    <dbReference type="NCBI Taxonomy" id="2835306"/>
    <lineage>
        <taxon>Bacteria</taxon>
        <taxon>Bacillati</taxon>
        <taxon>Actinomycetota</taxon>
        <taxon>Actinomycetes</taxon>
        <taxon>Mycobacteriales</taxon>
        <taxon>Mycobacteriaceae</taxon>
        <taxon>Mycolicibacter</taxon>
    </lineage>
</organism>
<accession>A0ABS5RJP1</accession>
<name>A0ABS5RJP1_9MYCO</name>
<dbReference type="EMBL" id="JAHCLR010000015">
    <property type="protein sequence ID" value="MBS9533829.1"/>
    <property type="molecule type" value="Genomic_DNA"/>
</dbReference>
<sequence>MSAITRQIVSVLAALGIGAGLAACGQSVAQQAGAPAEVSYDIAGISALADEFPAGFTVQTGLAKTLSSDDVERAGTQLLTEARLSPAHCLPMILPAYAHPTVGTRAAGVTAHGALGGVQVTALHLAHPVAPGVSPVGCDRVVVSADGVSGTAELVPAPAIDGVTTSAVRLIADGPDESAHYIYTAALNEDTVVVIRSGLDDALNPPSFLSRLMVTAVSALRAR</sequence>
<feature type="domain" description="DUF5642" evidence="2">
    <location>
        <begin position="41"/>
        <end position="221"/>
    </location>
</feature>
<evidence type="ECO:0000256" key="1">
    <source>
        <dbReference type="SAM" id="SignalP"/>
    </source>
</evidence>
<keyword evidence="1" id="KW-0732">Signal</keyword>
<evidence type="ECO:0000259" key="2">
    <source>
        <dbReference type="Pfam" id="PF18702"/>
    </source>
</evidence>
<comment type="caution">
    <text evidence="3">The sequence shown here is derived from an EMBL/GenBank/DDBJ whole genome shotgun (WGS) entry which is preliminary data.</text>
</comment>
<dbReference type="InterPro" id="IPR041313">
    <property type="entry name" value="DUF5642"/>
</dbReference>
<dbReference type="PROSITE" id="PS51257">
    <property type="entry name" value="PROKAR_LIPOPROTEIN"/>
    <property type="match status" value="1"/>
</dbReference>
<dbReference type="Proteomes" id="UP001519535">
    <property type="component" value="Unassembled WGS sequence"/>
</dbReference>
<dbReference type="Pfam" id="PF18702">
    <property type="entry name" value="DUF5642"/>
    <property type="match status" value="1"/>
</dbReference>
<proteinExistence type="predicted"/>
<protein>
    <submittedName>
        <fullName evidence="3">DUF5642 family protein</fullName>
    </submittedName>
</protein>
<evidence type="ECO:0000313" key="4">
    <source>
        <dbReference type="Proteomes" id="UP001519535"/>
    </source>
</evidence>
<reference evidence="3 4" key="1">
    <citation type="submission" date="2021-05" db="EMBL/GenBank/DDBJ databases">
        <title>Mycobacterium acidophilum sp. nov., an extremely acid-tolerant member of the genus Mycobacterium.</title>
        <authorList>
            <person name="Xia J."/>
        </authorList>
    </citation>
    <scope>NUCLEOTIDE SEQUENCE [LARGE SCALE GENOMIC DNA]</scope>
    <source>
        <strain evidence="3 4">M1</strain>
    </source>
</reference>
<feature type="signal peptide" evidence="1">
    <location>
        <begin position="1"/>
        <end position="22"/>
    </location>
</feature>
<keyword evidence="4" id="KW-1185">Reference proteome</keyword>
<feature type="chain" id="PRO_5045993123" evidence="1">
    <location>
        <begin position="23"/>
        <end position="223"/>
    </location>
</feature>
<dbReference type="RefSeq" id="WP_214092712.1">
    <property type="nucleotide sequence ID" value="NZ_JAHCLR010000015.1"/>
</dbReference>